<dbReference type="Proteomes" id="UP000010816">
    <property type="component" value="Chromosome"/>
</dbReference>
<feature type="region of interest" description="Disordered" evidence="2">
    <location>
        <begin position="156"/>
        <end position="212"/>
    </location>
</feature>
<dbReference type="Pfam" id="PF03781">
    <property type="entry name" value="FGE-sulfatase"/>
    <property type="match status" value="1"/>
</dbReference>
<dbReference type="KEGG" id="tmb:Thimo_3612"/>
<evidence type="ECO:0000313" key="5">
    <source>
        <dbReference type="EMBL" id="AGA92268.1"/>
    </source>
</evidence>
<dbReference type="SUPFAM" id="SSF56436">
    <property type="entry name" value="C-type lectin-like"/>
    <property type="match status" value="1"/>
</dbReference>
<dbReference type="eggNOG" id="COG1262">
    <property type="taxonomic scope" value="Bacteria"/>
</dbReference>
<keyword evidence="6" id="KW-1185">Reference proteome</keyword>
<dbReference type="InterPro" id="IPR005532">
    <property type="entry name" value="SUMF_dom"/>
</dbReference>
<dbReference type="InterPro" id="IPR051043">
    <property type="entry name" value="Sulfatase_Mod_Factor_Kinase"/>
</dbReference>
<gene>
    <name evidence="5" type="ORF">Thimo_3612</name>
</gene>
<feature type="coiled-coil region" evidence="1">
    <location>
        <begin position="30"/>
        <end position="106"/>
    </location>
</feature>
<accession>L0GZS9</accession>
<proteinExistence type="predicted"/>
<dbReference type="HOGENOM" id="CLU_562182_0_0_6"/>
<protein>
    <recommendedName>
        <fullName evidence="4">Sulfatase-modifying factor enzyme-like domain-containing protein</fullName>
    </recommendedName>
</protein>
<keyword evidence="3" id="KW-1133">Transmembrane helix</keyword>
<dbReference type="GO" id="GO:0120147">
    <property type="term" value="F:formylglycine-generating oxidase activity"/>
    <property type="evidence" value="ECO:0007669"/>
    <property type="project" value="TreeGrafter"/>
</dbReference>
<evidence type="ECO:0000313" key="6">
    <source>
        <dbReference type="Proteomes" id="UP000010816"/>
    </source>
</evidence>
<dbReference type="EMBL" id="CP003051">
    <property type="protein sequence ID" value="AGA92268.1"/>
    <property type="molecule type" value="Genomic_DNA"/>
</dbReference>
<dbReference type="InterPro" id="IPR042095">
    <property type="entry name" value="SUMF_sf"/>
</dbReference>
<dbReference type="PANTHER" id="PTHR23150:SF35">
    <property type="entry name" value="BLL6746 PROTEIN"/>
    <property type="match status" value="1"/>
</dbReference>
<feature type="domain" description="Sulfatase-modifying factor enzyme-like" evidence="4">
    <location>
        <begin position="217"/>
        <end position="439"/>
    </location>
</feature>
<evidence type="ECO:0000259" key="4">
    <source>
        <dbReference type="Pfam" id="PF03781"/>
    </source>
</evidence>
<feature type="region of interest" description="Disordered" evidence="2">
    <location>
        <begin position="1"/>
        <end position="23"/>
    </location>
</feature>
<reference evidence="5 6" key="1">
    <citation type="submission" date="2011-09" db="EMBL/GenBank/DDBJ databases">
        <title>Complete sequence of chromosome of Thioflavicoccus mobilis 8321.</title>
        <authorList>
            <consortium name="US DOE Joint Genome Institute"/>
            <person name="Lucas S."/>
            <person name="Han J."/>
            <person name="Lapidus A."/>
            <person name="Cheng J.-F."/>
            <person name="Goodwin L."/>
            <person name="Pitluck S."/>
            <person name="Peters L."/>
            <person name="Ovchinnikova G."/>
            <person name="Lu M."/>
            <person name="Detter J.C."/>
            <person name="Han C."/>
            <person name="Tapia R."/>
            <person name="Land M."/>
            <person name="Hauser L."/>
            <person name="Kyrpides N."/>
            <person name="Ivanova N."/>
            <person name="Pagani I."/>
            <person name="Vogl K."/>
            <person name="Liu Z."/>
            <person name="Imhoff J."/>
            <person name="Thiel V."/>
            <person name="Frigaard N.-U."/>
            <person name="Bryant D."/>
            <person name="Woyke T."/>
        </authorList>
    </citation>
    <scope>NUCLEOTIDE SEQUENCE [LARGE SCALE GENOMIC DNA]</scope>
    <source>
        <strain evidence="5 6">8321</strain>
    </source>
</reference>
<keyword evidence="3" id="KW-0472">Membrane</keyword>
<evidence type="ECO:0000256" key="1">
    <source>
        <dbReference type="SAM" id="Coils"/>
    </source>
</evidence>
<organism evidence="5 6">
    <name type="scientific">Thioflavicoccus mobilis 8321</name>
    <dbReference type="NCBI Taxonomy" id="765912"/>
    <lineage>
        <taxon>Bacteria</taxon>
        <taxon>Pseudomonadati</taxon>
        <taxon>Pseudomonadota</taxon>
        <taxon>Gammaproteobacteria</taxon>
        <taxon>Chromatiales</taxon>
        <taxon>Chromatiaceae</taxon>
        <taxon>Thioflavicoccus</taxon>
    </lineage>
</organism>
<dbReference type="Gene3D" id="3.90.1580.10">
    <property type="entry name" value="paralog of FGE (formylglycine-generating enzyme)"/>
    <property type="match status" value="1"/>
</dbReference>
<dbReference type="STRING" id="765912.Thimo_3612"/>
<dbReference type="PANTHER" id="PTHR23150">
    <property type="entry name" value="SULFATASE MODIFYING FACTOR 1, 2"/>
    <property type="match status" value="1"/>
</dbReference>
<feature type="transmembrane region" description="Helical" evidence="3">
    <location>
        <begin position="131"/>
        <end position="153"/>
    </location>
</feature>
<evidence type="ECO:0000256" key="2">
    <source>
        <dbReference type="SAM" id="MobiDB-lite"/>
    </source>
</evidence>
<keyword evidence="3" id="KW-0812">Transmembrane</keyword>
<dbReference type="RefSeq" id="WP_015282393.1">
    <property type="nucleotide sequence ID" value="NC_019940.1"/>
</dbReference>
<sequence length="441" mass="47855">MDKPEDIEPQGDPGAGFDADDKSLDSVTQVLALEQEVARLGQNLDEKERALEAMTAECRRLEDRLEDEHVASDELRQRFNRRGHVLTDAETRIKELERTLEDLHAAAPSGWLTPQLGSGADPASRRSLPRLGAIGGLAVALIVGVVAILWGQVDGPAGDRERSEQPSTADQGDGAVPAASTDAPASSVIAGTSSSPPPTTLGTVRDRLPSGEYGPLMAVLPGGRFTMGHDSLTRDDHGPAHELALSGFLIGVHEVTFSDYDRFARATRRRLPNDFGWGRGRRPVVDVTWQDANAYAEWLSRQTGERYRLPSEAEWEFAAAGGTTTLYWWGSYPGTGRAVCFDCGTPWDNRSTATVATFPPNPFGLYDTAGNAAEWVADCYYPSYFGAPAAGRPWEAGDCEQRVVRGGAFSRPAKSMRPFARSHLAPSTRLDMLGFRVARDL</sequence>
<dbReference type="PATRIC" id="fig|765912.4.peg.3534"/>
<name>L0GZS9_9GAMM</name>
<evidence type="ECO:0000256" key="3">
    <source>
        <dbReference type="SAM" id="Phobius"/>
    </source>
</evidence>
<dbReference type="InterPro" id="IPR016187">
    <property type="entry name" value="CTDL_fold"/>
</dbReference>
<keyword evidence="1" id="KW-0175">Coiled coil</keyword>
<dbReference type="OrthoDB" id="9768004at2"/>
<dbReference type="AlphaFoldDB" id="L0GZS9"/>